<dbReference type="EMBL" id="CP071869">
    <property type="protein sequence ID" value="QTE21240.1"/>
    <property type="molecule type" value="Genomic_DNA"/>
</dbReference>
<protein>
    <submittedName>
        <fullName evidence="1">Uncharacterized protein</fullName>
    </submittedName>
</protein>
<dbReference type="KEGG" id="pcea:J3359_10350"/>
<dbReference type="Proteomes" id="UP000663920">
    <property type="component" value="Chromosome"/>
</dbReference>
<evidence type="ECO:0000313" key="1">
    <source>
        <dbReference type="EMBL" id="QTE21240.1"/>
    </source>
</evidence>
<evidence type="ECO:0000313" key="2">
    <source>
        <dbReference type="Proteomes" id="UP000663920"/>
    </source>
</evidence>
<keyword evidence="2" id="KW-1185">Reference proteome</keyword>
<dbReference type="RefSeq" id="WP_208076800.1">
    <property type="nucleotide sequence ID" value="NZ_CP071869.1"/>
</dbReference>
<accession>A0A975H853</accession>
<proteinExistence type="predicted"/>
<dbReference type="AlphaFoldDB" id="A0A975H853"/>
<organism evidence="1 2">
    <name type="scientific">Polaribacter cellanae</name>
    <dbReference type="NCBI Taxonomy" id="2818493"/>
    <lineage>
        <taxon>Bacteria</taxon>
        <taxon>Pseudomonadati</taxon>
        <taxon>Bacteroidota</taxon>
        <taxon>Flavobacteriia</taxon>
        <taxon>Flavobacteriales</taxon>
        <taxon>Flavobacteriaceae</taxon>
    </lineage>
</organism>
<sequence>MYKRNYHPLIPLFYIKGILDENQLGEIAKRTLQHWNKNKDKHYDFESLVFPFLNELGDIQKIYERKQLKKTMKFILHLSDGYQKVLNEVHNSKKVVKQNTNFIINSINQIIAISGINIKRACKFYGVSSDWYYREKRKINCSLNIFKTCYKQHPNQLTFKETTAIEKLVTNPAHYGKTKTTLYYFALRNKLVSCAKSTFSKYAKALGYQKPKKPKIPIKKGVRANRIFEWLHVDITLVPTL</sequence>
<gene>
    <name evidence="1" type="ORF">J3359_10350</name>
</gene>
<reference evidence="1 2" key="1">
    <citation type="submission" date="2021-03" db="EMBL/GenBank/DDBJ databases">
        <title>Complete genome of Polaribacter_sp.SM13.</title>
        <authorList>
            <person name="Jeong S.W."/>
            <person name="Bae J.W."/>
        </authorList>
    </citation>
    <scope>NUCLEOTIDE SEQUENCE [LARGE SCALE GENOMIC DNA]</scope>
    <source>
        <strain evidence="1 2">SM13</strain>
    </source>
</reference>
<name>A0A975H853_9FLAO</name>